<reference evidence="4" key="1">
    <citation type="submission" date="2013-09" db="EMBL/GenBank/DDBJ databases">
        <title>Corchorus olitorius genome sequencing.</title>
        <authorList>
            <person name="Alam M."/>
            <person name="Haque M.S."/>
            <person name="Islam M.S."/>
            <person name="Emdad E.M."/>
            <person name="Islam M.M."/>
            <person name="Ahmed B."/>
            <person name="Halim A."/>
            <person name="Hossen Q.M.M."/>
            <person name="Hossain M.Z."/>
            <person name="Ahmed R."/>
            <person name="Khan M.M."/>
            <person name="Islam R."/>
            <person name="Rashid M.M."/>
            <person name="Khan S.A."/>
            <person name="Rahman M.S."/>
            <person name="Alam M."/>
            <person name="Yahiya A.S."/>
            <person name="Khan M.S."/>
            <person name="Azam M.S."/>
            <person name="Haque T."/>
            <person name="Lashkar M.Z.H."/>
            <person name="Akhand A.I."/>
            <person name="Morshed G."/>
            <person name="Roy S."/>
            <person name="Uddin K.S."/>
            <person name="Rabeya T."/>
            <person name="Hossain A.S."/>
            <person name="Chowdhury A."/>
            <person name="Snigdha A.R."/>
            <person name="Mortoza M.S."/>
            <person name="Matin S.A."/>
            <person name="Hoque S.M.E."/>
            <person name="Islam M.K."/>
            <person name="Roy D.K."/>
            <person name="Haider R."/>
            <person name="Moosa M.M."/>
            <person name="Elias S.M."/>
            <person name="Hasan A.M."/>
            <person name="Jahan S."/>
            <person name="Shafiuddin M."/>
            <person name="Mahmood N."/>
            <person name="Shommy N.S."/>
        </authorList>
    </citation>
    <scope>NUCLEOTIDE SEQUENCE [LARGE SCALE GENOMIC DNA]</scope>
    <source>
        <strain evidence="4">cv. O-4</strain>
    </source>
</reference>
<evidence type="ECO:0000313" key="4">
    <source>
        <dbReference type="Proteomes" id="UP000187203"/>
    </source>
</evidence>
<gene>
    <name evidence="3" type="ORF">COLO4_36439</name>
</gene>
<feature type="compositionally biased region" description="Basic and acidic residues" evidence="1">
    <location>
        <begin position="157"/>
        <end position="196"/>
    </location>
</feature>
<dbReference type="AlphaFoldDB" id="A0A1R3G8V1"/>
<keyword evidence="4" id="KW-1185">Reference proteome</keyword>
<dbReference type="Proteomes" id="UP000187203">
    <property type="component" value="Unassembled WGS sequence"/>
</dbReference>
<keyword evidence="2" id="KW-0472">Membrane</keyword>
<feature type="region of interest" description="Disordered" evidence="1">
    <location>
        <begin position="124"/>
        <end position="202"/>
    </location>
</feature>
<proteinExistence type="predicted"/>
<keyword evidence="2" id="KW-0812">Transmembrane</keyword>
<keyword evidence="2" id="KW-1133">Transmembrane helix</keyword>
<sequence>MAQYRQQYHYGNGTTSDHVAIGVRGGGAGAGNKAARWRRSGRADKSRRISISSLIVVLSLVLVVTVLVYYYISADNSDSEAKVKNEKEASLVSDRDLDRRGIGLYNEAGRNELKMYEARYEESLKDGGKSRKELENSHQDSDSKDLGMHDEVDDADDHYNDGTDSSETTRMEDYDDIGHDNEDNLDDAKSHDENVKESSTFFKAKPKVQHIVKEVKEESAMSREVSQDFDDVDANSQHVSSLGRKSGKSSRVDSKKKPRRRKFSA</sequence>
<dbReference type="OrthoDB" id="1905162at2759"/>
<evidence type="ECO:0000313" key="3">
    <source>
        <dbReference type="EMBL" id="OMO54528.1"/>
    </source>
</evidence>
<name>A0A1R3G8V1_9ROSI</name>
<feature type="region of interest" description="Disordered" evidence="1">
    <location>
        <begin position="215"/>
        <end position="265"/>
    </location>
</feature>
<comment type="caution">
    <text evidence="3">The sequence shown here is derived from an EMBL/GenBank/DDBJ whole genome shotgun (WGS) entry which is preliminary data.</text>
</comment>
<evidence type="ECO:0000256" key="2">
    <source>
        <dbReference type="SAM" id="Phobius"/>
    </source>
</evidence>
<accession>A0A1R3G8V1</accession>
<feature type="transmembrane region" description="Helical" evidence="2">
    <location>
        <begin position="49"/>
        <end position="72"/>
    </location>
</feature>
<evidence type="ECO:0000256" key="1">
    <source>
        <dbReference type="SAM" id="MobiDB-lite"/>
    </source>
</evidence>
<feature type="compositionally biased region" description="Basic and acidic residues" evidence="1">
    <location>
        <begin position="124"/>
        <end position="150"/>
    </location>
</feature>
<organism evidence="3 4">
    <name type="scientific">Corchorus olitorius</name>
    <dbReference type="NCBI Taxonomy" id="93759"/>
    <lineage>
        <taxon>Eukaryota</taxon>
        <taxon>Viridiplantae</taxon>
        <taxon>Streptophyta</taxon>
        <taxon>Embryophyta</taxon>
        <taxon>Tracheophyta</taxon>
        <taxon>Spermatophyta</taxon>
        <taxon>Magnoliopsida</taxon>
        <taxon>eudicotyledons</taxon>
        <taxon>Gunneridae</taxon>
        <taxon>Pentapetalae</taxon>
        <taxon>rosids</taxon>
        <taxon>malvids</taxon>
        <taxon>Malvales</taxon>
        <taxon>Malvaceae</taxon>
        <taxon>Grewioideae</taxon>
        <taxon>Apeibeae</taxon>
        <taxon>Corchorus</taxon>
    </lineage>
</organism>
<dbReference type="EMBL" id="AWUE01023233">
    <property type="protein sequence ID" value="OMO54528.1"/>
    <property type="molecule type" value="Genomic_DNA"/>
</dbReference>
<feature type="compositionally biased region" description="Basic residues" evidence="1">
    <location>
        <begin position="256"/>
        <end position="265"/>
    </location>
</feature>
<protein>
    <submittedName>
        <fullName evidence="3">Uncharacterized protein</fullName>
    </submittedName>
</protein>